<dbReference type="OrthoDB" id="5521818at2"/>
<keyword evidence="2" id="KW-1185">Reference proteome</keyword>
<dbReference type="Proteomes" id="UP000214588">
    <property type="component" value="Unassembled WGS sequence"/>
</dbReference>
<gene>
    <name evidence="1" type="ORF">CDO51_01770</name>
</gene>
<name>A0A226C178_9FIRM</name>
<sequence>MSYMIIGLVIIITIIYFVRQKGSITSSREQHLRNKCKSLLKTSDAEAEKTLTRLIERQKERNPGKSEEWYLDKILYDLEKDK</sequence>
<comment type="caution">
    <text evidence="1">The sequence shown here is derived from an EMBL/GenBank/DDBJ whole genome shotgun (WGS) entry which is preliminary data.</text>
</comment>
<dbReference type="AlphaFoldDB" id="A0A226C178"/>
<accession>A0A226C178</accession>
<evidence type="ECO:0000313" key="2">
    <source>
        <dbReference type="Proteomes" id="UP000214588"/>
    </source>
</evidence>
<protein>
    <submittedName>
        <fullName evidence="1">Uncharacterized protein</fullName>
    </submittedName>
</protein>
<reference evidence="1 2" key="1">
    <citation type="submission" date="2017-06" db="EMBL/GenBank/DDBJ databases">
        <title>Draft Genome Sequence of Natranaerobius trueperi halophilic, alkalithermophilic bacteria from soda lakes.</title>
        <authorList>
            <person name="Zhao B."/>
        </authorList>
    </citation>
    <scope>NUCLEOTIDE SEQUENCE [LARGE SCALE GENOMIC DNA]</scope>
    <source>
        <strain evidence="1 2">DSM 18760</strain>
    </source>
</reference>
<organism evidence="1 2">
    <name type="scientific">Natranaerobius trueperi</name>
    <dbReference type="NCBI Taxonomy" id="759412"/>
    <lineage>
        <taxon>Bacteria</taxon>
        <taxon>Bacillati</taxon>
        <taxon>Bacillota</taxon>
        <taxon>Clostridia</taxon>
        <taxon>Natranaerobiales</taxon>
        <taxon>Natranaerobiaceae</taxon>
        <taxon>Natranaerobius</taxon>
    </lineage>
</organism>
<evidence type="ECO:0000313" key="1">
    <source>
        <dbReference type="EMBL" id="OWZ84772.1"/>
    </source>
</evidence>
<proteinExistence type="predicted"/>
<dbReference type="RefSeq" id="WP_089022577.1">
    <property type="nucleotide sequence ID" value="NZ_NIQC01000002.1"/>
</dbReference>
<dbReference type="EMBL" id="NIQC01000002">
    <property type="protein sequence ID" value="OWZ84772.1"/>
    <property type="molecule type" value="Genomic_DNA"/>
</dbReference>